<proteinExistence type="predicted"/>
<dbReference type="Proteomes" id="UP000233551">
    <property type="component" value="Unassembled WGS sequence"/>
</dbReference>
<evidence type="ECO:0000313" key="1">
    <source>
        <dbReference type="EMBL" id="PKI68913.1"/>
    </source>
</evidence>
<evidence type="ECO:0000313" key="2">
    <source>
        <dbReference type="Proteomes" id="UP000233551"/>
    </source>
</evidence>
<name>A0A2I0KL32_PUNGR</name>
<dbReference type="AlphaFoldDB" id="A0A2I0KL32"/>
<reference evidence="1 2" key="1">
    <citation type="submission" date="2017-11" db="EMBL/GenBank/DDBJ databases">
        <title>De-novo sequencing of pomegranate (Punica granatum L.) genome.</title>
        <authorList>
            <person name="Akparov Z."/>
            <person name="Amiraslanov A."/>
            <person name="Hajiyeva S."/>
            <person name="Abbasov M."/>
            <person name="Kaur K."/>
            <person name="Hamwieh A."/>
            <person name="Solovyev V."/>
            <person name="Salamov A."/>
            <person name="Braich B."/>
            <person name="Kosarev P."/>
            <person name="Mahmoud A."/>
            <person name="Hajiyev E."/>
            <person name="Babayeva S."/>
            <person name="Izzatullayeva V."/>
            <person name="Mammadov A."/>
            <person name="Mammadov A."/>
            <person name="Sharifova S."/>
            <person name="Ojaghi J."/>
            <person name="Eynullazada K."/>
            <person name="Bayramov B."/>
            <person name="Abdulazimova A."/>
            <person name="Shahmuradov I."/>
        </authorList>
    </citation>
    <scope>NUCLEOTIDE SEQUENCE [LARGE SCALE GENOMIC DNA]</scope>
    <source>
        <strain evidence="2">cv. AG2017</strain>
        <tissue evidence="1">Leaf</tissue>
    </source>
</reference>
<accession>A0A2I0KL32</accession>
<dbReference type="EMBL" id="PGOL01000539">
    <property type="protein sequence ID" value="PKI68913.1"/>
    <property type="molecule type" value="Genomic_DNA"/>
</dbReference>
<organism evidence="1 2">
    <name type="scientific">Punica granatum</name>
    <name type="common">Pomegranate</name>
    <dbReference type="NCBI Taxonomy" id="22663"/>
    <lineage>
        <taxon>Eukaryota</taxon>
        <taxon>Viridiplantae</taxon>
        <taxon>Streptophyta</taxon>
        <taxon>Embryophyta</taxon>
        <taxon>Tracheophyta</taxon>
        <taxon>Spermatophyta</taxon>
        <taxon>Magnoliopsida</taxon>
        <taxon>eudicotyledons</taxon>
        <taxon>Gunneridae</taxon>
        <taxon>Pentapetalae</taxon>
        <taxon>rosids</taxon>
        <taxon>malvids</taxon>
        <taxon>Myrtales</taxon>
        <taxon>Lythraceae</taxon>
        <taxon>Punica</taxon>
    </lineage>
</organism>
<protein>
    <submittedName>
        <fullName evidence="1">Uncharacterized protein</fullName>
    </submittedName>
</protein>
<keyword evidence="2" id="KW-1185">Reference proteome</keyword>
<comment type="caution">
    <text evidence="1">The sequence shown here is derived from an EMBL/GenBank/DDBJ whole genome shotgun (WGS) entry which is preliminary data.</text>
</comment>
<gene>
    <name evidence="1" type="ORF">CRG98_010706</name>
</gene>
<sequence length="108" mass="11271">MSSSLPEAHMEIMLMEGPELGLWSGKGLSCTFGGLTALKTGLEWTGQNSGLGISVESDRPQGVVDIYEKEGQAEVCIACGVGVARCRLVDPAKWGSVVSVEELSTLGA</sequence>